<reference evidence="5 6" key="1">
    <citation type="submission" date="2021-02" db="EMBL/GenBank/DDBJ databases">
        <title>Complete Genome Sequence of Arcanobacterium phocisimile strain DSM 26142T from a harbour seal.</title>
        <authorList>
            <person name="Borowiak M."/>
            <person name="Alssahen M."/>
            <person name="Malorny B."/>
            <person name="Laemmler C."/>
            <person name="Siebert U."/>
            <person name="Ploetz M."/>
            <person name="Abdulmawjood A."/>
        </authorList>
    </citation>
    <scope>NUCLEOTIDE SEQUENCE [LARGE SCALE GENOMIC DNA]</scope>
    <source>
        <strain evidence="5 6">DSM 26142</strain>
    </source>
</reference>
<evidence type="ECO:0000256" key="1">
    <source>
        <dbReference type="ARBA" id="ARBA00022630"/>
    </source>
</evidence>
<dbReference type="InterPro" id="IPR036188">
    <property type="entry name" value="FAD/NAD-bd_sf"/>
</dbReference>
<dbReference type="SUPFAM" id="SSF51905">
    <property type="entry name" value="FAD/NAD(P)-binding domain"/>
    <property type="match status" value="1"/>
</dbReference>
<keyword evidence="2" id="KW-0288">FMN</keyword>
<proteinExistence type="predicted"/>
<dbReference type="NCBIfam" id="TIGR03378">
    <property type="entry name" value="glycerol3P_GlpB"/>
    <property type="match status" value="1"/>
</dbReference>
<dbReference type="Pfam" id="PF00890">
    <property type="entry name" value="FAD_binding_2"/>
    <property type="match status" value="1"/>
</dbReference>
<dbReference type="EMBL" id="CP070228">
    <property type="protein sequence ID" value="QRV02430.1"/>
    <property type="molecule type" value="Genomic_DNA"/>
</dbReference>
<keyword evidence="3 5" id="KW-0560">Oxidoreductase</keyword>
<dbReference type="RefSeq" id="WP_204424883.1">
    <property type="nucleotide sequence ID" value="NZ_CP070228.1"/>
</dbReference>
<gene>
    <name evidence="5" type="primary">glpB</name>
    <name evidence="5" type="ORF">JTE88_01330</name>
</gene>
<dbReference type="Gene3D" id="3.50.50.60">
    <property type="entry name" value="FAD/NAD(P)-binding domain"/>
    <property type="match status" value="2"/>
</dbReference>
<feature type="domain" description="FAD-dependent oxidoreductase 2 FAD-binding" evidence="4">
    <location>
        <begin position="3"/>
        <end position="379"/>
    </location>
</feature>
<evidence type="ECO:0000256" key="3">
    <source>
        <dbReference type="ARBA" id="ARBA00023002"/>
    </source>
</evidence>
<keyword evidence="1" id="KW-0285">Flavoprotein</keyword>
<dbReference type="EC" id="1.1.5.3" evidence="5"/>
<dbReference type="InterPro" id="IPR003953">
    <property type="entry name" value="FAD-dep_OxRdtase_2_FAD-bd"/>
</dbReference>
<dbReference type="GO" id="GO:0004368">
    <property type="term" value="F:glycerol-3-phosphate dehydrogenase (quinone) activity"/>
    <property type="evidence" value="ECO:0007669"/>
    <property type="project" value="UniProtKB-EC"/>
</dbReference>
<dbReference type="Proteomes" id="UP000602653">
    <property type="component" value="Chromosome"/>
</dbReference>
<dbReference type="PIRSF" id="PIRSF000141">
    <property type="entry name" value="Anaerobic_G3P_dh"/>
    <property type="match status" value="1"/>
</dbReference>
<accession>A0ABX7II64</accession>
<protein>
    <submittedName>
        <fullName evidence="5">Glycerol-3-phosphate dehydrogenase subunit GlpB</fullName>
        <ecNumber evidence="5">1.1.5.3</ecNumber>
    </submittedName>
</protein>
<evidence type="ECO:0000313" key="5">
    <source>
        <dbReference type="EMBL" id="QRV02430.1"/>
    </source>
</evidence>
<organism evidence="5 6">
    <name type="scientific">Arcanobacterium phocisimile</name>
    <dbReference type="NCBI Taxonomy" id="1302235"/>
    <lineage>
        <taxon>Bacteria</taxon>
        <taxon>Bacillati</taxon>
        <taxon>Actinomycetota</taxon>
        <taxon>Actinomycetes</taxon>
        <taxon>Actinomycetales</taxon>
        <taxon>Actinomycetaceae</taxon>
        <taxon>Arcanobacterium</taxon>
    </lineage>
</organism>
<evidence type="ECO:0000259" key="4">
    <source>
        <dbReference type="Pfam" id="PF00890"/>
    </source>
</evidence>
<evidence type="ECO:0000313" key="6">
    <source>
        <dbReference type="Proteomes" id="UP000602653"/>
    </source>
</evidence>
<sequence>MKVVVIGAGLAGLSSALMLAEAGHRVEIISKGLGGLLLSTGGIDVYGWTAEGAPVTKPFEAIGAIDHPDHPYHKIGAQAVRHAVGWLGQRLPFIQLPADEESNSLVPTAVGAVRPMFGLHSTLLPLEDGQKLVVVGIKQFKDFPAQLIADNLSRSPLVNVSARAISIDLDVRGNEADSAATNFARFLDTTSGRAAFLDALRGQAQPDEILVLPAILGLQPETYQYLTDELGVRISEVPVPPPSVPGRRLNDALVAATKASRIDISTNAQVIGFEHEDGAVRTVHIQRAGRVTVSRVDAVIHAGGGFESGSLTRDPDGTITERIFGLPVREAADIFSSGIRVDQHMHPLDTEGNVLYRNMYLAGSILGGAHAPVEKSGEGIALGSAWVAAHSAISEGENR</sequence>
<dbReference type="InterPro" id="IPR009158">
    <property type="entry name" value="G3P_DH_GlpB_su"/>
</dbReference>
<dbReference type="NCBIfam" id="NF003724">
    <property type="entry name" value="PRK05329.2-3"/>
    <property type="match status" value="1"/>
</dbReference>
<evidence type="ECO:0000256" key="2">
    <source>
        <dbReference type="ARBA" id="ARBA00022643"/>
    </source>
</evidence>
<name>A0ABX7II64_9ACTO</name>
<keyword evidence="6" id="KW-1185">Reference proteome</keyword>